<evidence type="ECO:0000256" key="1">
    <source>
        <dbReference type="SAM" id="Phobius"/>
    </source>
</evidence>
<evidence type="ECO:0000313" key="3">
    <source>
        <dbReference type="Proteomes" id="UP000635245"/>
    </source>
</evidence>
<keyword evidence="1" id="KW-0812">Transmembrane</keyword>
<feature type="transmembrane region" description="Helical" evidence="1">
    <location>
        <begin position="6"/>
        <end position="29"/>
    </location>
</feature>
<dbReference type="PIRSF" id="PIRSF003203">
    <property type="entry name" value="AzlD"/>
    <property type="match status" value="1"/>
</dbReference>
<sequence>MPDTAYLFAAVAVSAGITWALRALPFAVLAPLRASRTMRFLSTRMPAGVMVILLVYCLREVSWNSTSALAPLLALAVTAGLHLWRRNALLSILGGTTAHVLLASLVFSP</sequence>
<dbReference type="EMBL" id="JAENJH010000006">
    <property type="protein sequence ID" value="MBK1787083.1"/>
    <property type="molecule type" value="Genomic_DNA"/>
</dbReference>
<organism evidence="2 3">
    <name type="scientific">Prauserella cavernicola</name>
    <dbReference type="NCBI Taxonomy" id="2800127"/>
    <lineage>
        <taxon>Bacteria</taxon>
        <taxon>Bacillati</taxon>
        <taxon>Actinomycetota</taxon>
        <taxon>Actinomycetes</taxon>
        <taxon>Pseudonocardiales</taxon>
        <taxon>Pseudonocardiaceae</taxon>
        <taxon>Prauserella</taxon>
    </lineage>
</organism>
<accession>A0A934QVE2</accession>
<dbReference type="Proteomes" id="UP000635245">
    <property type="component" value="Unassembled WGS sequence"/>
</dbReference>
<evidence type="ECO:0000313" key="2">
    <source>
        <dbReference type="EMBL" id="MBK1787083.1"/>
    </source>
</evidence>
<dbReference type="RefSeq" id="WP_200321335.1">
    <property type="nucleotide sequence ID" value="NZ_JAENJH010000006.1"/>
</dbReference>
<feature type="transmembrane region" description="Helical" evidence="1">
    <location>
        <begin position="67"/>
        <end position="84"/>
    </location>
</feature>
<proteinExistence type="predicted"/>
<dbReference type="AlphaFoldDB" id="A0A934QVE2"/>
<reference evidence="2" key="1">
    <citation type="submission" date="2020-12" db="EMBL/GenBank/DDBJ databases">
        <title>Prauserella sp. ASG 168, a novel actinomycete isolated from cave rock.</title>
        <authorList>
            <person name="Suriyachadkun C."/>
        </authorList>
    </citation>
    <scope>NUCLEOTIDE SEQUENCE</scope>
    <source>
        <strain evidence="2">ASG 168</strain>
    </source>
</reference>
<feature type="transmembrane region" description="Helical" evidence="1">
    <location>
        <begin position="41"/>
        <end position="61"/>
    </location>
</feature>
<name>A0A934QVE2_9PSEU</name>
<keyword evidence="1" id="KW-1133">Transmembrane helix</keyword>
<dbReference type="InterPro" id="IPR008407">
    <property type="entry name" value="Brnchd-chn_aa_trnsp_AzlD"/>
</dbReference>
<feature type="transmembrane region" description="Helical" evidence="1">
    <location>
        <begin position="89"/>
        <end position="107"/>
    </location>
</feature>
<dbReference type="Pfam" id="PF05437">
    <property type="entry name" value="AzlD"/>
    <property type="match status" value="1"/>
</dbReference>
<protein>
    <submittedName>
        <fullName evidence="2">AzlD domain-containing protein</fullName>
    </submittedName>
</protein>
<keyword evidence="3" id="KW-1185">Reference proteome</keyword>
<gene>
    <name evidence="2" type="ORF">JHE00_22390</name>
</gene>
<comment type="caution">
    <text evidence="2">The sequence shown here is derived from an EMBL/GenBank/DDBJ whole genome shotgun (WGS) entry which is preliminary data.</text>
</comment>
<keyword evidence="1" id="KW-0472">Membrane</keyword>